<keyword evidence="5" id="KW-0521">NADP</keyword>
<evidence type="ECO:0000256" key="10">
    <source>
        <dbReference type="ARBA" id="ARBA00024089"/>
    </source>
</evidence>
<evidence type="ECO:0000256" key="2">
    <source>
        <dbReference type="ARBA" id="ARBA00005173"/>
    </source>
</evidence>
<feature type="domain" description="NAD(P)-binding" evidence="13">
    <location>
        <begin position="43"/>
        <end position="232"/>
    </location>
</feature>
<evidence type="ECO:0000256" key="3">
    <source>
        <dbReference type="ARBA" id="ARBA00022528"/>
    </source>
</evidence>
<accession>A0ABQ6N2Y9</accession>
<dbReference type="PANTHER" id="PTHR47378">
    <property type="entry name" value="DIVINYL CHLOROPHYLLIDE A 8-VINYL-REDUCTASE, CHLOROPLASTIC"/>
    <property type="match status" value="1"/>
</dbReference>
<dbReference type="Pfam" id="PF13460">
    <property type="entry name" value="NAD_binding_10"/>
    <property type="match status" value="1"/>
</dbReference>
<evidence type="ECO:0000256" key="12">
    <source>
        <dbReference type="SAM" id="SignalP"/>
    </source>
</evidence>
<protein>
    <recommendedName>
        <fullName evidence="10">Divinyl chlorophyllide a 8-vinyl-reductase, chloroplastic</fullName>
        <ecNumber evidence="9">1.3.1.75</ecNumber>
    </recommendedName>
</protein>
<dbReference type="SUPFAM" id="SSF51735">
    <property type="entry name" value="NAD(P)-binding Rossmann-fold domains"/>
    <property type="match status" value="1"/>
</dbReference>
<organism evidence="14 15">
    <name type="scientific">Tetraparma gracilis</name>
    <dbReference type="NCBI Taxonomy" id="2962635"/>
    <lineage>
        <taxon>Eukaryota</taxon>
        <taxon>Sar</taxon>
        <taxon>Stramenopiles</taxon>
        <taxon>Ochrophyta</taxon>
        <taxon>Bolidophyceae</taxon>
        <taxon>Parmales</taxon>
        <taxon>Triparmaceae</taxon>
        <taxon>Tetraparma</taxon>
    </lineage>
</organism>
<evidence type="ECO:0000256" key="7">
    <source>
        <dbReference type="ARBA" id="ARBA00023002"/>
    </source>
</evidence>
<gene>
    <name evidence="14" type="ORF">TeGR_g8714</name>
</gene>
<dbReference type="InterPro" id="IPR036291">
    <property type="entry name" value="NAD(P)-bd_dom_sf"/>
</dbReference>
<keyword evidence="3" id="KW-0150">Chloroplast</keyword>
<comment type="pathway">
    <text evidence="2">Porphyrin-containing compound metabolism; chlorophyll biosynthesis.</text>
</comment>
<evidence type="ECO:0000313" key="15">
    <source>
        <dbReference type="Proteomes" id="UP001165060"/>
    </source>
</evidence>
<evidence type="ECO:0000256" key="11">
    <source>
        <dbReference type="ARBA" id="ARBA00049498"/>
    </source>
</evidence>
<dbReference type="EC" id="1.3.1.75" evidence="9"/>
<dbReference type="EMBL" id="BRYB01002079">
    <property type="protein sequence ID" value="GMI39339.1"/>
    <property type="molecule type" value="Genomic_DNA"/>
</dbReference>
<keyword evidence="4" id="KW-0934">Plastid</keyword>
<evidence type="ECO:0000256" key="6">
    <source>
        <dbReference type="ARBA" id="ARBA00022946"/>
    </source>
</evidence>
<sequence length="362" mass="38432">MPPSALARLILLLSLLLPSSPFHLPSPPPSRSSPLSATHVVAGATGYIGSWVVQECVRQGHETYALARPGAAPSPSVSGRLKGATLLEVDYEDPAALAAALSPLSPSVAISCLASRSGVKADAYKVDYQATSNFLSSSLAAGASHFTLLSAFCVKNPWLHFQQAKLKFEGELEKSGVGSYAIVRPTAFFKSVSAQLEVIQKGAPYVMFGDGEVTSCNPISEPDLAEYLVSCSSTPSRQNKVLNVGGPDSPLTQKELGVMMFKAANKKEFFVSAPLALFDVIIDGLQLLADRFGGDKLQDAAETARIGKYYAVEDMLTTEEAEKFGRIGMMQHFERIAVEGQEYDPYTTVFGKKGGGGGAVEA</sequence>
<evidence type="ECO:0000259" key="13">
    <source>
        <dbReference type="Pfam" id="PF13460"/>
    </source>
</evidence>
<proteinExistence type="predicted"/>
<comment type="catalytic activity">
    <reaction evidence="11">
        <text>protochlorophyllide a + NADP(+) = 3,8-divinyl protochlorophyllide a + NADPH + H(+)</text>
        <dbReference type="Rhea" id="RHEA:48884"/>
        <dbReference type="ChEBI" id="CHEBI:15378"/>
        <dbReference type="ChEBI" id="CHEBI:57783"/>
        <dbReference type="ChEBI" id="CHEBI:58349"/>
        <dbReference type="ChEBI" id="CHEBI:58632"/>
        <dbReference type="ChEBI" id="CHEBI:83350"/>
        <dbReference type="EC" id="1.3.1.75"/>
    </reaction>
</comment>
<dbReference type="Proteomes" id="UP001165060">
    <property type="component" value="Unassembled WGS sequence"/>
</dbReference>
<keyword evidence="7" id="KW-0560">Oxidoreductase</keyword>
<dbReference type="PANTHER" id="PTHR47378:SF1">
    <property type="entry name" value="DIVINYL CHLOROPHYLLIDE A 8-VINYL-REDUCTASE, CHLOROPLASTIC"/>
    <property type="match status" value="1"/>
</dbReference>
<keyword evidence="12" id="KW-0732">Signal</keyword>
<evidence type="ECO:0000256" key="4">
    <source>
        <dbReference type="ARBA" id="ARBA00022640"/>
    </source>
</evidence>
<evidence type="ECO:0000256" key="9">
    <source>
        <dbReference type="ARBA" id="ARBA00024059"/>
    </source>
</evidence>
<keyword evidence="15" id="KW-1185">Reference proteome</keyword>
<evidence type="ECO:0000256" key="1">
    <source>
        <dbReference type="ARBA" id="ARBA00004229"/>
    </source>
</evidence>
<name>A0ABQ6N2Y9_9STRA</name>
<dbReference type="InterPro" id="IPR044201">
    <property type="entry name" value="DVR-like"/>
</dbReference>
<reference evidence="14 15" key="1">
    <citation type="journal article" date="2023" name="Commun. Biol.">
        <title>Genome analysis of Parmales, the sister group of diatoms, reveals the evolutionary specialization of diatoms from phago-mixotrophs to photoautotrophs.</title>
        <authorList>
            <person name="Ban H."/>
            <person name="Sato S."/>
            <person name="Yoshikawa S."/>
            <person name="Yamada K."/>
            <person name="Nakamura Y."/>
            <person name="Ichinomiya M."/>
            <person name="Sato N."/>
            <person name="Blanc-Mathieu R."/>
            <person name="Endo H."/>
            <person name="Kuwata A."/>
            <person name="Ogata H."/>
        </authorList>
    </citation>
    <scope>NUCLEOTIDE SEQUENCE [LARGE SCALE GENOMIC DNA]</scope>
</reference>
<evidence type="ECO:0000256" key="5">
    <source>
        <dbReference type="ARBA" id="ARBA00022857"/>
    </source>
</evidence>
<feature type="chain" id="PRO_5045945807" description="Divinyl chlorophyllide a 8-vinyl-reductase, chloroplastic" evidence="12">
    <location>
        <begin position="22"/>
        <end position="362"/>
    </location>
</feature>
<feature type="signal peptide" evidence="12">
    <location>
        <begin position="1"/>
        <end position="21"/>
    </location>
</feature>
<comment type="subcellular location">
    <subcellularLocation>
        <location evidence="1">Plastid</location>
        <location evidence="1">Chloroplast</location>
    </subcellularLocation>
</comment>
<keyword evidence="8" id="KW-0149">Chlorophyll biosynthesis</keyword>
<evidence type="ECO:0000313" key="14">
    <source>
        <dbReference type="EMBL" id="GMI39339.1"/>
    </source>
</evidence>
<comment type="caution">
    <text evidence="14">The sequence shown here is derived from an EMBL/GenBank/DDBJ whole genome shotgun (WGS) entry which is preliminary data.</text>
</comment>
<dbReference type="InterPro" id="IPR016040">
    <property type="entry name" value="NAD(P)-bd_dom"/>
</dbReference>
<evidence type="ECO:0000256" key="8">
    <source>
        <dbReference type="ARBA" id="ARBA00023171"/>
    </source>
</evidence>
<dbReference type="Gene3D" id="3.40.50.720">
    <property type="entry name" value="NAD(P)-binding Rossmann-like Domain"/>
    <property type="match status" value="1"/>
</dbReference>
<keyword evidence="6" id="KW-0809">Transit peptide</keyword>